<comment type="caution">
    <text evidence="7">The sequence shown here is derived from an EMBL/GenBank/DDBJ whole genome shotgun (WGS) entry which is preliminary data.</text>
</comment>
<evidence type="ECO:0000256" key="5">
    <source>
        <dbReference type="SAM" id="MobiDB-lite"/>
    </source>
</evidence>
<keyword evidence="3 4" id="KW-0501">Molybdenum cofactor biosynthesis</keyword>
<feature type="active site" evidence="4">
    <location>
        <position position="418"/>
    </location>
</feature>
<gene>
    <name evidence="7" type="ORF">RRG08_018864</name>
</gene>
<dbReference type="GO" id="GO:0030170">
    <property type="term" value="F:pyridoxal phosphate binding"/>
    <property type="evidence" value="ECO:0007669"/>
    <property type="project" value="UniProtKB-UniRule"/>
</dbReference>
<feature type="compositionally biased region" description="Basic and acidic residues" evidence="5">
    <location>
        <begin position="698"/>
        <end position="710"/>
    </location>
</feature>
<dbReference type="InterPro" id="IPR005303">
    <property type="entry name" value="MOCOS_middle"/>
</dbReference>
<comment type="cofactor">
    <cofactor evidence="4">
        <name>pyridoxal 5'-phosphate</name>
        <dbReference type="ChEBI" id="CHEBI:597326"/>
    </cofactor>
</comment>
<reference evidence="7" key="1">
    <citation type="journal article" date="2023" name="G3 (Bethesda)">
        <title>A reference genome for the long-term kleptoplast-retaining sea slug Elysia crispata morphotype clarki.</title>
        <authorList>
            <person name="Eastman K.E."/>
            <person name="Pendleton A.L."/>
            <person name="Shaikh M.A."/>
            <person name="Suttiyut T."/>
            <person name="Ogas R."/>
            <person name="Tomko P."/>
            <person name="Gavelis G."/>
            <person name="Widhalm J.R."/>
            <person name="Wisecaver J.H."/>
        </authorList>
    </citation>
    <scope>NUCLEOTIDE SEQUENCE</scope>
    <source>
        <strain evidence="7">ECLA1</strain>
    </source>
</reference>
<dbReference type="SUPFAM" id="SSF53383">
    <property type="entry name" value="PLP-dependent transferases"/>
    <property type="match status" value="1"/>
</dbReference>
<comment type="catalytic activity">
    <reaction evidence="4">
        <text>Mo-molybdopterin + L-cysteine + AH2 = thio-Mo-molybdopterin + L-alanine + A + H2O</text>
        <dbReference type="Rhea" id="RHEA:42636"/>
        <dbReference type="ChEBI" id="CHEBI:13193"/>
        <dbReference type="ChEBI" id="CHEBI:15377"/>
        <dbReference type="ChEBI" id="CHEBI:17499"/>
        <dbReference type="ChEBI" id="CHEBI:35235"/>
        <dbReference type="ChEBI" id="CHEBI:57972"/>
        <dbReference type="ChEBI" id="CHEBI:71302"/>
        <dbReference type="ChEBI" id="CHEBI:82685"/>
        <dbReference type="EC" id="2.8.1.9"/>
    </reaction>
</comment>
<evidence type="ECO:0000256" key="1">
    <source>
        <dbReference type="ARBA" id="ARBA00022679"/>
    </source>
</evidence>
<dbReference type="GO" id="GO:0016829">
    <property type="term" value="F:lyase activity"/>
    <property type="evidence" value="ECO:0007669"/>
    <property type="project" value="UniProtKB-UniRule"/>
</dbReference>
<keyword evidence="8" id="KW-1185">Reference proteome</keyword>
<protein>
    <recommendedName>
        <fullName evidence="4">Molybdenum cofactor sulfurase</fullName>
        <shortName evidence="4">MCS</shortName>
        <shortName evidence="4">MOS</shortName>
        <shortName evidence="4">MoCo sulfurase</shortName>
        <ecNumber evidence="4">2.8.1.9</ecNumber>
    </recommendedName>
    <alternativeName>
        <fullName evidence="4">Molybdenum cofactor sulfurtransferase</fullName>
    </alternativeName>
</protein>
<sequence>MSANYNYDIELARSQEFPNLKDIVYVDHAGATLYSKSQMGAVHKDFMSNLYGNPHSHNASSKLATDTVDQIRARVLQMFNTNHKEYSLIFTSGCTASLQIVANCFHFGNGKVGDQQGVFCYLDDNHTSVQGMREVVADRGSETFCLDEHELIQAISEAKTNFSVIESSVDPESASKEATTPTGPQSLVAFPAQSNFSGRKYPLEWVARCQATGLAMPSHKCSISEKWFVLLDTAAFVSTSPLDLSKVKPDFATVSFYKMFGFPTGIGALLVHKRAWSSLKKCYFGGGTVAASTAKGRFHAFWKSLHDRFEDGTVPFLNIISLKHGMDTVKKLAGGMQGVCDHVFAVAQYFYQNLSRLQHGNGQPLVEIYGGINFETSSEQGGVVTFNILRPDGAYIGYSEVDKFANLHDVHLRTGCFCNIGACQRFLNLSNELIKENFDAGHVCGDNMDLIAGRPTGAVRISFGYMSTIADARVCLRFIADSFLEKTVKVPTFSNPEWYCPKKAIETKEVNAKNEMNVVSEPVSDLQSKLEPAKAPSFSEVPKVLSRTTNVEATNLSNGDGPKVRKLTDIHLYPLKSCGAFKVSEWEMGSKGLLYDREWVLVTDAGVTVGQKKIPHICMLTPHIDLETRKFTLFFPGAQCFVLPLDQDEDSDSSTSFCTNKVCGDRVNTFDCGDAVSDWLSEVLQFSGVRLLRQQSNDTRKSKLGEKHAAGDQTSGPQKLSMANESQILLLNRASVRSLQAKISELDYTEEADDTRVSTVPEDISEDNLLLRFRGNLVVDGGDAFEEETWESIQMGDHIVKCQGLCTRCSMICMDQETARKSREPLKTLSVWRGKKVPFGIHSRMLPASNGTRQILRVGDSVTILSHSS</sequence>
<dbReference type="Pfam" id="PF00266">
    <property type="entry name" value="Aminotran_5"/>
    <property type="match status" value="2"/>
</dbReference>
<organism evidence="7 8">
    <name type="scientific">Elysia crispata</name>
    <name type="common">lettuce slug</name>
    <dbReference type="NCBI Taxonomy" id="231223"/>
    <lineage>
        <taxon>Eukaryota</taxon>
        <taxon>Metazoa</taxon>
        <taxon>Spiralia</taxon>
        <taxon>Lophotrochozoa</taxon>
        <taxon>Mollusca</taxon>
        <taxon>Gastropoda</taxon>
        <taxon>Heterobranchia</taxon>
        <taxon>Euthyneura</taxon>
        <taxon>Panpulmonata</taxon>
        <taxon>Sacoglossa</taxon>
        <taxon>Placobranchoidea</taxon>
        <taxon>Plakobranchidae</taxon>
        <taxon>Elysia</taxon>
    </lineage>
</organism>
<accession>A0AAE1B6E0</accession>
<evidence type="ECO:0000256" key="4">
    <source>
        <dbReference type="HAMAP-Rule" id="MF_03050"/>
    </source>
</evidence>
<dbReference type="PANTHER" id="PTHR14237:SF80">
    <property type="entry name" value="MOLYBDENUM COFACTOR SULFURASE"/>
    <property type="match status" value="1"/>
</dbReference>
<dbReference type="EC" id="2.8.1.9" evidence="4"/>
<comment type="similarity">
    <text evidence="4">Belongs to the class-V pyridoxal-phosphate-dependent aminotransferase family. MOCOS subfamily.</text>
</comment>
<dbReference type="SUPFAM" id="SSF50800">
    <property type="entry name" value="PK beta-barrel domain-like"/>
    <property type="match status" value="1"/>
</dbReference>
<evidence type="ECO:0000256" key="2">
    <source>
        <dbReference type="ARBA" id="ARBA00022898"/>
    </source>
</evidence>
<dbReference type="Pfam" id="PF03473">
    <property type="entry name" value="MOSC"/>
    <property type="match status" value="1"/>
</dbReference>
<evidence type="ECO:0000313" key="7">
    <source>
        <dbReference type="EMBL" id="KAK3800254.1"/>
    </source>
</evidence>
<dbReference type="InterPro" id="IPR011037">
    <property type="entry name" value="Pyrv_Knase-like_insert_dom_sf"/>
</dbReference>
<feature type="modified residue" description="N6-(pyridoxal phosphate)lysine" evidence="4">
    <location>
        <position position="258"/>
    </location>
</feature>
<dbReference type="GO" id="GO:0006777">
    <property type="term" value="P:Mo-molybdopterin cofactor biosynthetic process"/>
    <property type="evidence" value="ECO:0007669"/>
    <property type="project" value="UniProtKB-UniRule"/>
</dbReference>
<name>A0AAE1B6E0_9GAST</name>
<keyword evidence="1 4" id="KW-0808">Transferase</keyword>
<evidence type="ECO:0000313" key="8">
    <source>
        <dbReference type="Proteomes" id="UP001283361"/>
    </source>
</evidence>
<dbReference type="HAMAP" id="MF_03050">
    <property type="entry name" value="MOCOS"/>
    <property type="match status" value="1"/>
</dbReference>
<dbReference type="AlphaFoldDB" id="A0AAE1B6E0"/>
<dbReference type="InterPro" id="IPR015421">
    <property type="entry name" value="PyrdxlP-dep_Trfase_major"/>
</dbReference>
<dbReference type="InterPro" id="IPR015424">
    <property type="entry name" value="PyrdxlP-dep_Trfase"/>
</dbReference>
<keyword evidence="2 4" id="KW-0663">Pyridoxal phosphate</keyword>
<evidence type="ECO:0000259" key="6">
    <source>
        <dbReference type="PROSITE" id="PS51340"/>
    </source>
</evidence>
<comment type="function">
    <text evidence="4">Sulfurates the molybdenum cofactor. Sulfation of molybdenum is essential for xanthine dehydrogenase (XDH) and aldehyde oxidase (ADO) enzymes in which molybdenum cofactor is liganded by 1 oxygen and 1 sulfur atom in active form.</text>
</comment>
<dbReference type="Proteomes" id="UP001283361">
    <property type="component" value="Unassembled WGS sequence"/>
</dbReference>
<dbReference type="PROSITE" id="PS51340">
    <property type="entry name" value="MOSC"/>
    <property type="match status" value="1"/>
</dbReference>
<dbReference type="InterPro" id="IPR028886">
    <property type="entry name" value="MoCo_sulfurase"/>
</dbReference>
<evidence type="ECO:0000256" key="3">
    <source>
        <dbReference type="ARBA" id="ARBA00023150"/>
    </source>
</evidence>
<dbReference type="Pfam" id="PF03476">
    <property type="entry name" value="MOSC_N"/>
    <property type="match status" value="1"/>
</dbReference>
<proteinExistence type="inferred from homology"/>
<feature type="region of interest" description="Disordered" evidence="5">
    <location>
        <begin position="698"/>
        <end position="719"/>
    </location>
</feature>
<dbReference type="PANTHER" id="PTHR14237">
    <property type="entry name" value="MOLYBDOPTERIN COFACTOR SULFURASE MOSC"/>
    <property type="match status" value="1"/>
</dbReference>
<dbReference type="SUPFAM" id="SSF141673">
    <property type="entry name" value="MOSC N-terminal domain-like"/>
    <property type="match status" value="1"/>
</dbReference>
<dbReference type="InterPro" id="IPR005302">
    <property type="entry name" value="MoCF_Sase_C"/>
</dbReference>
<dbReference type="GO" id="GO:0030151">
    <property type="term" value="F:molybdenum ion binding"/>
    <property type="evidence" value="ECO:0007669"/>
    <property type="project" value="UniProtKB-UniRule"/>
</dbReference>
<dbReference type="InterPro" id="IPR000192">
    <property type="entry name" value="Aminotrans_V_dom"/>
</dbReference>
<dbReference type="GO" id="GO:0008265">
    <property type="term" value="F:molybdenum cofactor sulfurtransferase activity"/>
    <property type="evidence" value="ECO:0007669"/>
    <property type="project" value="UniProtKB-UniRule"/>
</dbReference>
<dbReference type="EMBL" id="JAWDGP010000471">
    <property type="protein sequence ID" value="KAK3800254.1"/>
    <property type="molecule type" value="Genomic_DNA"/>
</dbReference>
<feature type="domain" description="MOSC" evidence="6">
    <location>
        <begin position="689"/>
        <end position="865"/>
    </location>
</feature>
<dbReference type="Gene3D" id="3.40.640.10">
    <property type="entry name" value="Type I PLP-dependent aspartate aminotransferase-like (Major domain)"/>
    <property type="match status" value="1"/>
</dbReference>